<keyword evidence="2" id="KW-1185">Reference proteome</keyword>
<protein>
    <submittedName>
        <fullName evidence="1">Uncharacterized protein</fullName>
    </submittedName>
</protein>
<reference evidence="2" key="1">
    <citation type="submission" date="2016-10" db="EMBL/GenBank/DDBJ databases">
        <authorList>
            <person name="Varghese N."/>
            <person name="Submissions S."/>
        </authorList>
    </citation>
    <scope>NUCLEOTIDE SEQUENCE [LARGE SCALE GENOMIC DNA]</scope>
    <source>
        <strain evidence="2">DSM 24740</strain>
    </source>
</reference>
<sequence length="140" mass="15767">MAFDQVVFYDYNDGFHGEPRRLFDRAGNLSELVTKSVEPEAEDVKALLAALTEKSSFGQAVVYCFDPHFAIVFYEKGCNVQTIEVCLDCNRVEAGYLLPAQKQHPQGEGDRLYYAGSGMSESFQLFINDLLIKYGFSNQL</sequence>
<dbReference type="AlphaFoldDB" id="A0A1H9I2N6"/>
<accession>A0A1H9I2N6</accession>
<organism evidence="1 2">
    <name type="scientific">Neolewinella agarilytica</name>
    <dbReference type="NCBI Taxonomy" id="478744"/>
    <lineage>
        <taxon>Bacteria</taxon>
        <taxon>Pseudomonadati</taxon>
        <taxon>Bacteroidota</taxon>
        <taxon>Saprospiria</taxon>
        <taxon>Saprospirales</taxon>
        <taxon>Lewinellaceae</taxon>
        <taxon>Neolewinella</taxon>
    </lineage>
</organism>
<dbReference type="EMBL" id="FOFB01000014">
    <property type="protein sequence ID" value="SEQ68797.1"/>
    <property type="molecule type" value="Genomic_DNA"/>
</dbReference>
<name>A0A1H9I2N6_9BACT</name>
<evidence type="ECO:0000313" key="1">
    <source>
        <dbReference type="EMBL" id="SEQ68797.1"/>
    </source>
</evidence>
<proteinExistence type="predicted"/>
<gene>
    <name evidence="1" type="ORF">SAMN05444359_11412</name>
</gene>
<evidence type="ECO:0000313" key="2">
    <source>
        <dbReference type="Proteomes" id="UP000199021"/>
    </source>
</evidence>
<dbReference type="OrthoDB" id="1492644at2"/>
<dbReference type="STRING" id="478744.SAMN05444359_11412"/>
<dbReference type="RefSeq" id="WP_139211882.1">
    <property type="nucleotide sequence ID" value="NZ_FOFB01000014.1"/>
</dbReference>
<dbReference type="InParanoid" id="A0A1H9I2N6"/>
<dbReference type="Proteomes" id="UP000199021">
    <property type="component" value="Unassembled WGS sequence"/>
</dbReference>